<proteinExistence type="predicted"/>
<feature type="transmembrane region" description="Helical" evidence="1">
    <location>
        <begin position="22"/>
        <end position="46"/>
    </location>
</feature>
<keyword evidence="1" id="KW-1133">Transmembrane helix</keyword>
<sequence length="115" mass="12833">MTIVAAVLPNTEFYFSRNFASVVLPVILLFLPLLYCTSPAVFFSLLHYPLSFCPVICVDSGSAVGMLMGDPLCARIICLFFRWELHNYPQCVVFDYLFLHPRGSVGDPLGCILHA</sequence>
<protein>
    <submittedName>
        <fullName evidence="2">Uncharacterized protein</fullName>
    </submittedName>
</protein>
<keyword evidence="1" id="KW-0812">Transmembrane</keyword>
<evidence type="ECO:0000313" key="3">
    <source>
        <dbReference type="Proteomes" id="UP000002316"/>
    </source>
</evidence>
<dbReference type="Proteomes" id="UP000002316">
    <property type="component" value="Chromosome 2"/>
</dbReference>
<dbReference type="RefSeq" id="XP_011771921.1">
    <property type="nucleotide sequence ID" value="XM_011773619.1"/>
</dbReference>
<dbReference type="AlphaFoldDB" id="C9ZJQ7"/>
<evidence type="ECO:0000313" key="2">
    <source>
        <dbReference type="EMBL" id="CBH09617.1"/>
    </source>
</evidence>
<gene>
    <name evidence="2" type="ORF">TbgDal_II3910</name>
</gene>
<dbReference type="EMBL" id="FN554965">
    <property type="protein sequence ID" value="CBH09617.1"/>
    <property type="molecule type" value="Genomic_DNA"/>
</dbReference>
<keyword evidence="1" id="KW-0472">Membrane</keyword>
<reference evidence="3" key="1">
    <citation type="journal article" date="2010" name="PLoS Negl. Trop. Dis.">
        <title>The genome sequence of Trypanosoma brucei gambiense, causative agent of chronic human african trypanosomiasis.</title>
        <authorList>
            <person name="Jackson A.P."/>
            <person name="Sanders M."/>
            <person name="Berry A."/>
            <person name="McQuillan J."/>
            <person name="Aslett M.A."/>
            <person name="Quail M.A."/>
            <person name="Chukualim B."/>
            <person name="Capewell P."/>
            <person name="MacLeod A."/>
            <person name="Melville S.E."/>
            <person name="Gibson W."/>
            <person name="Barry J.D."/>
            <person name="Berriman M."/>
            <person name="Hertz-Fowler C."/>
        </authorList>
    </citation>
    <scope>NUCLEOTIDE SEQUENCE [LARGE SCALE GENOMIC DNA]</scope>
    <source>
        <strain evidence="3">MHOM/CI/86/DAL972</strain>
    </source>
</reference>
<organism evidence="2 3">
    <name type="scientific">Trypanosoma brucei gambiense (strain MHOM/CI/86/DAL972)</name>
    <dbReference type="NCBI Taxonomy" id="679716"/>
    <lineage>
        <taxon>Eukaryota</taxon>
        <taxon>Discoba</taxon>
        <taxon>Euglenozoa</taxon>
        <taxon>Kinetoplastea</taxon>
        <taxon>Metakinetoplastina</taxon>
        <taxon>Trypanosomatida</taxon>
        <taxon>Trypanosomatidae</taxon>
        <taxon>Trypanosoma</taxon>
    </lineage>
</organism>
<dbReference type="GeneID" id="23858772"/>
<dbReference type="KEGG" id="tbg:TbgDal_II3910"/>
<name>C9ZJQ7_TRYB9</name>
<accession>C9ZJQ7</accession>
<evidence type="ECO:0000256" key="1">
    <source>
        <dbReference type="SAM" id="Phobius"/>
    </source>
</evidence>